<name>A0A4R5A2J6_9ACTN</name>
<keyword evidence="2 9" id="KW-0813">Transport</keyword>
<dbReference type="Pfam" id="PF02416">
    <property type="entry name" value="TatA_B_E"/>
    <property type="match status" value="1"/>
</dbReference>
<feature type="compositionally biased region" description="Low complexity" evidence="10">
    <location>
        <begin position="61"/>
        <end position="97"/>
    </location>
</feature>
<comment type="subcellular location">
    <subcellularLocation>
        <location evidence="1 9">Cell membrane</location>
        <topology evidence="1 9">Single-pass membrane protein</topology>
    </subcellularLocation>
</comment>
<evidence type="ECO:0000256" key="1">
    <source>
        <dbReference type="ARBA" id="ARBA00004162"/>
    </source>
</evidence>
<dbReference type="PANTHER" id="PTHR42982">
    <property type="entry name" value="SEC-INDEPENDENT PROTEIN TRANSLOCASE PROTEIN TATA"/>
    <property type="match status" value="1"/>
</dbReference>
<keyword evidence="12" id="KW-1185">Reference proteome</keyword>
<reference evidence="11 12" key="1">
    <citation type="submission" date="2019-02" db="EMBL/GenBank/DDBJ databases">
        <title>Draft genome sequences of novel Actinobacteria.</title>
        <authorList>
            <person name="Sahin N."/>
            <person name="Ay H."/>
            <person name="Saygin H."/>
        </authorList>
    </citation>
    <scope>NUCLEOTIDE SEQUENCE [LARGE SCALE GENOMIC DNA]</scope>
    <source>
        <strain evidence="11 12">8K307</strain>
    </source>
</reference>
<comment type="caution">
    <text evidence="11">The sequence shown here is derived from an EMBL/GenBank/DDBJ whole genome shotgun (WGS) entry which is preliminary data.</text>
</comment>
<evidence type="ECO:0000256" key="2">
    <source>
        <dbReference type="ARBA" id="ARBA00022448"/>
    </source>
</evidence>
<accession>A0A4R5A2J6</accession>
<evidence type="ECO:0000256" key="3">
    <source>
        <dbReference type="ARBA" id="ARBA00022475"/>
    </source>
</evidence>
<dbReference type="InterPro" id="IPR003369">
    <property type="entry name" value="TatA/B/E"/>
</dbReference>
<dbReference type="AlphaFoldDB" id="A0A4R5A2J6"/>
<evidence type="ECO:0000313" key="12">
    <source>
        <dbReference type="Proteomes" id="UP000295217"/>
    </source>
</evidence>
<keyword evidence="4 9" id="KW-0812">Transmembrane</keyword>
<evidence type="ECO:0000256" key="9">
    <source>
        <dbReference type="HAMAP-Rule" id="MF_00236"/>
    </source>
</evidence>
<dbReference type="NCBIfam" id="TIGR01411">
    <property type="entry name" value="tatAE"/>
    <property type="match status" value="1"/>
</dbReference>
<proteinExistence type="inferred from homology"/>
<dbReference type="GO" id="GO:0008320">
    <property type="term" value="F:protein transmembrane transporter activity"/>
    <property type="evidence" value="ECO:0007669"/>
    <property type="project" value="UniProtKB-UniRule"/>
</dbReference>
<evidence type="ECO:0000256" key="8">
    <source>
        <dbReference type="ARBA" id="ARBA00023136"/>
    </source>
</evidence>
<feature type="region of interest" description="Disordered" evidence="10">
    <location>
        <begin position="43"/>
        <end position="104"/>
    </location>
</feature>
<keyword evidence="6 9" id="KW-1133">Transmembrane helix</keyword>
<dbReference type="HAMAP" id="MF_00236">
    <property type="entry name" value="TatA_E"/>
    <property type="match status" value="1"/>
</dbReference>
<protein>
    <recommendedName>
        <fullName evidence="9">Sec-independent protein translocase protein TatA</fullName>
    </recommendedName>
</protein>
<dbReference type="PANTHER" id="PTHR42982:SF8">
    <property type="entry name" value="SEC-INDEPENDENT PROTEIN TRANSLOCASE PROTEIN TATA"/>
    <property type="match status" value="1"/>
</dbReference>
<comment type="subunit">
    <text evidence="9">The Tat system comprises two distinct complexes: a TatABC complex, containing multiple copies of TatA, TatB and TatC subunits, and a separate TatA complex, containing only TatA subunits. Substrates initially bind to the TatABC complex, which probably triggers association of the separate TatA complex to form the active translocon.</text>
</comment>
<sequence length="104" mass="10995">MGNIGTWQLIIVLAIVLLLFGAKRLPEAARGLGRSLKIFKSETEGLINKDDKAGDVTGEGAPQAQQPAQRAVEPTATPQQQATPQQPAAQQPGAPADDQTRRDA</sequence>
<evidence type="ECO:0000256" key="7">
    <source>
        <dbReference type="ARBA" id="ARBA00023010"/>
    </source>
</evidence>
<organism evidence="11 12">
    <name type="scientific">Jiangella aurantiaca</name>
    <dbReference type="NCBI Taxonomy" id="2530373"/>
    <lineage>
        <taxon>Bacteria</taxon>
        <taxon>Bacillati</taxon>
        <taxon>Actinomycetota</taxon>
        <taxon>Actinomycetes</taxon>
        <taxon>Jiangellales</taxon>
        <taxon>Jiangellaceae</taxon>
        <taxon>Jiangella</taxon>
    </lineage>
</organism>
<keyword evidence="8 9" id="KW-0472">Membrane</keyword>
<dbReference type="RefSeq" id="WP_132107076.1">
    <property type="nucleotide sequence ID" value="NZ_SMLB01000055.1"/>
</dbReference>
<dbReference type="GO" id="GO:0043953">
    <property type="term" value="P:protein transport by the Tat complex"/>
    <property type="evidence" value="ECO:0007669"/>
    <property type="project" value="UniProtKB-UniRule"/>
</dbReference>
<dbReference type="Proteomes" id="UP000295217">
    <property type="component" value="Unassembled WGS sequence"/>
</dbReference>
<keyword evidence="7 9" id="KW-0811">Translocation</keyword>
<feature type="compositionally biased region" description="Basic and acidic residues" evidence="10">
    <location>
        <begin position="43"/>
        <end position="54"/>
    </location>
</feature>
<keyword evidence="3 9" id="KW-1003">Cell membrane</keyword>
<evidence type="ECO:0000256" key="10">
    <source>
        <dbReference type="SAM" id="MobiDB-lite"/>
    </source>
</evidence>
<keyword evidence="5 9" id="KW-0653">Protein transport</keyword>
<evidence type="ECO:0000313" key="11">
    <source>
        <dbReference type="EMBL" id="TDD65190.1"/>
    </source>
</evidence>
<dbReference type="Gene3D" id="1.20.5.3310">
    <property type="match status" value="1"/>
</dbReference>
<dbReference type="OrthoDB" id="5245163at2"/>
<evidence type="ECO:0000256" key="6">
    <source>
        <dbReference type="ARBA" id="ARBA00022989"/>
    </source>
</evidence>
<gene>
    <name evidence="9" type="primary">tatA</name>
    <name evidence="11" type="ORF">E1262_25880</name>
</gene>
<dbReference type="GO" id="GO:0033281">
    <property type="term" value="C:TAT protein transport complex"/>
    <property type="evidence" value="ECO:0007669"/>
    <property type="project" value="UniProtKB-UniRule"/>
</dbReference>
<dbReference type="NCBIfam" id="NF001854">
    <property type="entry name" value="PRK00575.1"/>
    <property type="match status" value="1"/>
</dbReference>
<evidence type="ECO:0000256" key="5">
    <source>
        <dbReference type="ARBA" id="ARBA00022927"/>
    </source>
</evidence>
<dbReference type="EMBL" id="SMLB01000055">
    <property type="protein sequence ID" value="TDD65190.1"/>
    <property type="molecule type" value="Genomic_DNA"/>
</dbReference>
<evidence type="ECO:0000256" key="4">
    <source>
        <dbReference type="ARBA" id="ARBA00022692"/>
    </source>
</evidence>
<comment type="similarity">
    <text evidence="9">Belongs to the TatA/E family.</text>
</comment>
<dbReference type="InterPro" id="IPR006312">
    <property type="entry name" value="TatA/E"/>
</dbReference>
<comment type="function">
    <text evidence="9">Part of the twin-arginine translocation (Tat) system that transports large folded proteins containing a characteristic twin-arginine motif in their signal peptide across membranes. TatA could form the protein-conducting channel of the Tat system.</text>
</comment>